<evidence type="ECO:0000256" key="1">
    <source>
        <dbReference type="SAM" id="MobiDB-lite"/>
    </source>
</evidence>
<dbReference type="AlphaFoldDB" id="A0A1C2IP31"/>
<reference evidence="2 3" key="1">
    <citation type="journal article" date="2016" name="Int. J. Mol. Sci.">
        <title>Comparative genomics of the extreme acidophile Acidithiobacillus thiooxidans reveals intraspecific divergence and niche adaptation.</title>
        <authorList>
            <person name="Zhang X."/>
            <person name="Feng X."/>
            <person name="Tao J."/>
            <person name="Ma L."/>
            <person name="Xiao Y."/>
            <person name="Liang Y."/>
            <person name="Liu X."/>
            <person name="Yin H."/>
        </authorList>
    </citation>
    <scope>NUCLEOTIDE SEQUENCE [LARGE SCALE GENOMIC DNA]</scope>
    <source>
        <strain evidence="2 3">A02</strain>
    </source>
</reference>
<accession>A0A1C2IP31</accession>
<dbReference type="Proteomes" id="UP000094893">
    <property type="component" value="Unassembled WGS sequence"/>
</dbReference>
<dbReference type="RefSeq" id="WP_024892437.1">
    <property type="nucleotide sequence ID" value="NZ_LWSA01000296.1"/>
</dbReference>
<evidence type="ECO:0000313" key="3">
    <source>
        <dbReference type="Proteomes" id="UP000094893"/>
    </source>
</evidence>
<comment type="caution">
    <text evidence="2">The sequence shown here is derived from an EMBL/GenBank/DDBJ whole genome shotgun (WGS) entry which is preliminary data.</text>
</comment>
<protein>
    <submittedName>
        <fullName evidence="2">Uncharacterized protein</fullName>
    </submittedName>
</protein>
<proteinExistence type="predicted"/>
<feature type="compositionally biased region" description="Polar residues" evidence="1">
    <location>
        <begin position="123"/>
        <end position="134"/>
    </location>
</feature>
<feature type="region of interest" description="Disordered" evidence="1">
    <location>
        <begin position="114"/>
        <end position="143"/>
    </location>
</feature>
<organism evidence="2 3">
    <name type="scientific">Acidithiobacillus thiooxidans</name>
    <name type="common">Thiobacillus thiooxidans</name>
    <dbReference type="NCBI Taxonomy" id="930"/>
    <lineage>
        <taxon>Bacteria</taxon>
        <taxon>Pseudomonadati</taxon>
        <taxon>Pseudomonadota</taxon>
        <taxon>Acidithiobacillia</taxon>
        <taxon>Acidithiobacillales</taxon>
        <taxon>Acidithiobacillaceae</taxon>
        <taxon>Acidithiobacillus</taxon>
    </lineage>
</organism>
<gene>
    <name evidence="2" type="ORF">A6P07_18105</name>
</gene>
<name>A0A1C2IP31_ACITH</name>
<dbReference type="EMBL" id="LWSA01000296">
    <property type="protein sequence ID" value="OCX68484.1"/>
    <property type="molecule type" value="Genomic_DNA"/>
</dbReference>
<evidence type="ECO:0000313" key="2">
    <source>
        <dbReference type="EMBL" id="OCX68484.1"/>
    </source>
</evidence>
<sequence>MAYLLSGDPHLERYFQAYRSTAEALAEAKSRRVRFEEARKIKKARLMARAEAELQLGAVQKQERYAYSHAEYQELVDFLEQAVKEETRLYWELECLRAEFEAWRSLQASQRYEKQAYGVPPTGDSSPSPAPSTTKRAKADLLL</sequence>